<accession>A0AAW9RZ16</accession>
<evidence type="ECO:0000313" key="1">
    <source>
        <dbReference type="EMBL" id="MEN7546652.1"/>
    </source>
</evidence>
<name>A0AAW9RZ16_9BACT</name>
<dbReference type="AlphaFoldDB" id="A0AAW9RZ16"/>
<dbReference type="EMBL" id="JBDKWZ010000001">
    <property type="protein sequence ID" value="MEN7546652.1"/>
    <property type="molecule type" value="Genomic_DNA"/>
</dbReference>
<gene>
    <name evidence="1" type="ORF">AAG747_01955</name>
</gene>
<dbReference type="Gene3D" id="3.30.1460.10">
    <property type="match status" value="1"/>
</dbReference>
<dbReference type="Proteomes" id="UP001403385">
    <property type="component" value="Unassembled WGS sequence"/>
</dbReference>
<organism evidence="1 2">
    <name type="scientific">Rapidithrix thailandica</name>
    <dbReference type="NCBI Taxonomy" id="413964"/>
    <lineage>
        <taxon>Bacteria</taxon>
        <taxon>Pseudomonadati</taxon>
        <taxon>Bacteroidota</taxon>
        <taxon>Cytophagia</taxon>
        <taxon>Cytophagales</taxon>
        <taxon>Flammeovirgaceae</taxon>
        <taxon>Rapidithrix</taxon>
    </lineage>
</organism>
<keyword evidence="2" id="KW-1185">Reference proteome</keyword>
<sequence>MNHFEKVKDYLRELDYDIVHEDEDEQLVVVDKEDHGIKNLVIDCEDPILVIEQHLFDLKNDSLDVYKQLLVKNREIVHGAFVMDESGRKVLFRDTLQLENLDLNELEGSLNSLALLLSEYYNELIEFSKN</sequence>
<dbReference type="RefSeq" id="WP_346819436.1">
    <property type="nucleotide sequence ID" value="NZ_JBDKWZ010000001.1"/>
</dbReference>
<dbReference type="InterPro" id="IPR054345">
    <property type="entry name" value="Tir-like"/>
</dbReference>
<protein>
    <submittedName>
        <fullName evidence="1">YbjN domain-containing protein</fullName>
    </submittedName>
</protein>
<dbReference type="SUPFAM" id="SSF69635">
    <property type="entry name" value="Type III secretory system chaperone-like"/>
    <property type="match status" value="1"/>
</dbReference>
<comment type="caution">
    <text evidence="1">The sequence shown here is derived from an EMBL/GenBank/DDBJ whole genome shotgun (WGS) entry which is preliminary data.</text>
</comment>
<reference evidence="1 2" key="1">
    <citation type="submission" date="2024-04" db="EMBL/GenBank/DDBJ databases">
        <title>Novel genus in family Flammeovirgaceae.</title>
        <authorList>
            <person name="Nguyen T.H."/>
            <person name="Vuong T.Q."/>
            <person name="Le H."/>
            <person name="Kim S.-G."/>
        </authorList>
    </citation>
    <scope>NUCLEOTIDE SEQUENCE [LARGE SCALE GENOMIC DNA]</scope>
    <source>
        <strain evidence="1 2">JCM 23209</strain>
    </source>
</reference>
<dbReference type="Pfam" id="PF22550">
    <property type="entry name" value="CesT_Tir_1"/>
    <property type="match status" value="1"/>
</dbReference>
<evidence type="ECO:0000313" key="2">
    <source>
        <dbReference type="Proteomes" id="UP001403385"/>
    </source>
</evidence>
<proteinExistence type="predicted"/>